<evidence type="ECO:0000313" key="14">
    <source>
        <dbReference type="Proteomes" id="UP000059113"/>
    </source>
</evidence>
<evidence type="ECO:0000259" key="12">
    <source>
        <dbReference type="PROSITE" id="PS51856"/>
    </source>
</evidence>
<reference evidence="14" key="2">
    <citation type="submission" date="2015-04" db="EMBL/GenBank/DDBJ databases">
        <title>The complete genome sequence of Erythrobacter sp. s21-N3.</title>
        <authorList>
            <person name="Zhuang L."/>
            <person name="Liu Y."/>
            <person name="Shao Z."/>
        </authorList>
    </citation>
    <scope>NUCLEOTIDE SEQUENCE [LARGE SCALE GENOMIC DNA]</scope>
    <source>
        <strain evidence="14">s21-N3</strain>
    </source>
</reference>
<dbReference type="SMART" id="SM00357">
    <property type="entry name" value="CSP"/>
    <property type="match status" value="1"/>
</dbReference>
<dbReference type="Gene3D" id="3.40.50.300">
    <property type="entry name" value="P-loop containing nucleotide triphosphate hydrolases"/>
    <property type="match status" value="1"/>
</dbReference>
<dbReference type="OrthoDB" id="9805197at2"/>
<keyword evidence="5 9" id="KW-0067">ATP-binding</keyword>
<dbReference type="STRING" id="1648404.CP97_02125"/>
<evidence type="ECO:0000256" key="2">
    <source>
        <dbReference type="ARBA" id="ARBA00022741"/>
    </source>
</evidence>
<organism evidence="13 14">
    <name type="scientific">Aurantiacibacter atlanticus</name>
    <dbReference type="NCBI Taxonomy" id="1648404"/>
    <lineage>
        <taxon>Bacteria</taxon>
        <taxon>Pseudomonadati</taxon>
        <taxon>Pseudomonadota</taxon>
        <taxon>Alphaproteobacteria</taxon>
        <taxon>Sphingomonadales</taxon>
        <taxon>Erythrobacteraceae</taxon>
        <taxon>Aurantiacibacter</taxon>
    </lineage>
</organism>
<dbReference type="InterPro" id="IPR011112">
    <property type="entry name" value="Rho-like_N"/>
</dbReference>
<dbReference type="EMBL" id="CP011310">
    <property type="protein sequence ID" value="AKQ41101.1"/>
    <property type="molecule type" value="Genomic_DNA"/>
</dbReference>
<dbReference type="InterPro" id="IPR012340">
    <property type="entry name" value="NA-bd_OB-fold"/>
</dbReference>
<proteinExistence type="inferred from homology"/>
<dbReference type="NCBIfam" id="TIGR00767">
    <property type="entry name" value="rho"/>
    <property type="match status" value="1"/>
</dbReference>
<dbReference type="Pfam" id="PF07498">
    <property type="entry name" value="Rho_N"/>
    <property type="match status" value="1"/>
</dbReference>
<evidence type="ECO:0000313" key="13">
    <source>
        <dbReference type="EMBL" id="AKQ41101.1"/>
    </source>
</evidence>
<comment type="function">
    <text evidence="9">Facilitates transcription termination by a mechanism that involves Rho binding to the nascent RNA, activation of Rho's RNA-dependent ATPase activity, and release of the mRNA from the DNA template.</text>
</comment>
<evidence type="ECO:0000256" key="4">
    <source>
        <dbReference type="ARBA" id="ARBA00022806"/>
    </source>
</evidence>
<evidence type="ECO:0000256" key="9">
    <source>
        <dbReference type="HAMAP-Rule" id="MF_01884"/>
    </source>
</evidence>
<evidence type="ECO:0000256" key="10">
    <source>
        <dbReference type="NCBIfam" id="TIGR00767"/>
    </source>
</evidence>
<dbReference type="InterPro" id="IPR011129">
    <property type="entry name" value="CSD"/>
</dbReference>
<dbReference type="AlphaFoldDB" id="A0A0H4VE20"/>
<reference evidence="13 14" key="1">
    <citation type="journal article" date="2015" name="Int. J. Syst. Evol. Microbiol.">
        <title>Erythrobacter atlanticus sp. nov., a bacterium from ocean sediment able to degrade polycyclic aromatic hydrocarbons.</title>
        <authorList>
            <person name="Zhuang L."/>
            <person name="Liu Y."/>
            <person name="Wang L."/>
            <person name="Wang W."/>
            <person name="Shao Z."/>
        </authorList>
    </citation>
    <scope>NUCLEOTIDE SEQUENCE [LARGE SCALE GENOMIC DNA]</scope>
    <source>
        <strain evidence="14">s21-N3</strain>
    </source>
</reference>
<comment type="similarity">
    <text evidence="9 11">Belongs to the Rho family.</text>
</comment>
<keyword evidence="3 9" id="KW-0378">Hydrolase</keyword>
<dbReference type="SMART" id="SM00382">
    <property type="entry name" value="AAA"/>
    <property type="match status" value="1"/>
</dbReference>
<name>A0A0H4VE20_9SPHN</name>
<comment type="caution">
    <text evidence="9">Lacks conserved residue(s) required for the propagation of feature annotation.</text>
</comment>
<evidence type="ECO:0000256" key="3">
    <source>
        <dbReference type="ARBA" id="ARBA00022801"/>
    </source>
</evidence>
<comment type="subunit">
    <text evidence="9">Homohexamer. The homohexamer assembles into an open ring structure.</text>
</comment>
<dbReference type="GO" id="GO:0003723">
    <property type="term" value="F:RNA binding"/>
    <property type="evidence" value="ECO:0007669"/>
    <property type="project" value="UniProtKB-UniRule"/>
</dbReference>
<dbReference type="Gene3D" id="1.10.720.10">
    <property type="match status" value="1"/>
</dbReference>
<dbReference type="SUPFAM" id="SSF50249">
    <property type="entry name" value="Nucleic acid-binding proteins"/>
    <property type="match status" value="1"/>
</dbReference>
<dbReference type="GO" id="GO:0004386">
    <property type="term" value="F:helicase activity"/>
    <property type="evidence" value="ECO:0007669"/>
    <property type="project" value="UniProtKB-UniRule"/>
</dbReference>
<dbReference type="CDD" id="cd04459">
    <property type="entry name" value="Rho_CSD"/>
    <property type="match status" value="1"/>
</dbReference>
<keyword evidence="6 9" id="KW-0694">RNA-binding</keyword>
<dbReference type="PANTHER" id="PTHR46425:SF1">
    <property type="entry name" value="TRANSCRIPTION TERMINATION FACTOR RHO"/>
    <property type="match status" value="1"/>
</dbReference>
<dbReference type="PATRIC" id="fig|1648404.4.peg.454"/>
<dbReference type="GO" id="GO:0005829">
    <property type="term" value="C:cytosol"/>
    <property type="evidence" value="ECO:0007669"/>
    <property type="project" value="UniProtKB-ARBA"/>
</dbReference>
<keyword evidence="7 9" id="KW-0805">Transcription regulation</keyword>
<dbReference type="GO" id="GO:0008186">
    <property type="term" value="F:ATP-dependent activity, acting on RNA"/>
    <property type="evidence" value="ECO:0007669"/>
    <property type="project" value="UniProtKB-UniRule"/>
</dbReference>
<accession>A0A0H4VE20</accession>
<dbReference type="InterPro" id="IPR003593">
    <property type="entry name" value="AAA+_ATPase"/>
</dbReference>
<dbReference type="Proteomes" id="UP000059113">
    <property type="component" value="Chromosome"/>
</dbReference>
<dbReference type="InterPro" id="IPR027417">
    <property type="entry name" value="P-loop_NTPase"/>
</dbReference>
<dbReference type="FunFam" id="3.40.50.300:FF:000072">
    <property type="entry name" value="Transcription termination factor Rho"/>
    <property type="match status" value="1"/>
</dbReference>
<feature type="domain" description="Rho RNA-BD" evidence="12">
    <location>
        <begin position="48"/>
        <end position="123"/>
    </location>
</feature>
<evidence type="ECO:0000256" key="7">
    <source>
        <dbReference type="ARBA" id="ARBA00023015"/>
    </source>
</evidence>
<dbReference type="InterPro" id="IPR000194">
    <property type="entry name" value="ATPase_F1/V1/A1_a/bsu_nucl-bd"/>
</dbReference>
<dbReference type="InterPro" id="IPR004665">
    <property type="entry name" value="Term_rho"/>
</dbReference>
<dbReference type="InterPro" id="IPR036269">
    <property type="entry name" value="Rho_N_sf"/>
</dbReference>
<dbReference type="Pfam" id="PF00006">
    <property type="entry name" value="ATP-synt_ab"/>
    <property type="match status" value="1"/>
</dbReference>
<keyword evidence="1 9" id="KW-0806">Transcription termination</keyword>
<evidence type="ECO:0000256" key="11">
    <source>
        <dbReference type="PROSITE-ProRule" id="PRU01203"/>
    </source>
</evidence>
<dbReference type="CDD" id="cd01128">
    <property type="entry name" value="rho_factor_C"/>
    <property type="match status" value="1"/>
</dbReference>
<keyword evidence="2 9" id="KW-0547">Nucleotide-binding</keyword>
<feature type="binding site" evidence="9">
    <location>
        <position position="212"/>
    </location>
    <ligand>
        <name>ATP</name>
        <dbReference type="ChEBI" id="CHEBI:30616"/>
    </ligand>
</feature>
<dbReference type="SMART" id="SM00959">
    <property type="entry name" value="Rho_N"/>
    <property type="match status" value="1"/>
</dbReference>
<dbReference type="PANTHER" id="PTHR46425">
    <property type="entry name" value="TRANSCRIPTION TERMINATION FACTOR RHO"/>
    <property type="match status" value="1"/>
</dbReference>
<dbReference type="InterPro" id="IPR011113">
    <property type="entry name" value="Rho_RNA-bd"/>
</dbReference>
<dbReference type="KEGG" id="ery:CP97_02125"/>
<evidence type="ECO:0000256" key="5">
    <source>
        <dbReference type="ARBA" id="ARBA00022840"/>
    </source>
</evidence>
<dbReference type="PROSITE" id="PS51856">
    <property type="entry name" value="RHO_RNA_BD"/>
    <property type="match status" value="1"/>
</dbReference>
<dbReference type="InterPro" id="IPR041703">
    <property type="entry name" value="Rho_factor_ATP-bd"/>
</dbReference>
<protein>
    <recommendedName>
        <fullName evidence="9 10">Transcription termination factor Rho</fullName>
        <ecNumber evidence="9 10">3.6.4.-</ecNumber>
    </recommendedName>
    <alternativeName>
        <fullName evidence="9">ATP-dependent helicase Rho</fullName>
    </alternativeName>
</protein>
<dbReference type="SUPFAM" id="SSF52540">
    <property type="entry name" value="P-loop containing nucleoside triphosphate hydrolases"/>
    <property type="match status" value="1"/>
</dbReference>
<feature type="binding site" evidence="9">
    <location>
        <begin position="169"/>
        <end position="174"/>
    </location>
    <ligand>
        <name>ATP</name>
        <dbReference type="ChEBI" id="CHEBI:30616"/>
    </ligand>
</feature>
<evidence type="ECO:0000256" key="6">
    <source>
        <dbReference type="ARBA" id="ARBA00022884"/>
    </source>
</evidence>
<dbReference type="Pfam" id="PF07497">
    <property type="entry name" value="Rho_RNA_bind"/>
    <property type="match status" value="1"/>
</dbReference>
<dbReference type="GO" id="GO:0016787">
    <property type="term" value="F:hydrolase activity"/>
    <property type="evidence" value="ECO:0007669"/>
    <property type="project" value="UniProtKB-KW"/>
</dbReference>
<dbReference type="SUPFAM" id="SSF68912">
    <property type="entry name" value="Rho N-terminal domain-like"/>
    <property type="match status" value="1"/>
</dbReference>
<keyword evidence="8 9" id="KW-0804">Transcription</keyword>
<feature type="binding site" evidence="9">
    <location>
        <begin position="181"/>
        <end position="186"/>
    </location>
    <ligand>
        <name>ATP</name>
        <dbReference type="ChEBI" id="CHEBI:30616"/>
    </ligand>
</feature>
<dbReference type="HAMAP" id="MF_01884">
    <property type="entry name" value="Rho"/>
    <property type="match status" value="1"/>
</dbReference>
<dbReference type="NCBIfam" id="NF006886">
    <property type="entry name" value="PRK09376.1"/>
    <property type="match status" value="1"/>
</dbReference>
<keyword evidence="4 9" id="KW-0347">Helicase</keyword>
<dbReference type="GO" id="GO:0005524">
    <property type="term" value="F:ATP binding"/>
    <property type="evidence" value="ECO:0007669"/>
    <property type="project" value="UniProtKB-UniRule"/>
</dbReference>
<sequence>MHLKELKQRAPAELVSMAEEMGVEGASTMRRQDLMFAILKEVAEDGEEILGIGTIEVLQDGFGFLRSPEANYLAGPDDIYVSPNQVRKMGLRTGDTVEGEIRAPRDGERYFALTKLKQVNFEDPEAVRHRTNFDNLTPLYPDSRLNLDTKDPTVKDKSARVIDLISPQGKGQRALIVAPPRTGKTVLLQNMAKAITDNHPEVFLLVLLVDERPEEVTDMQRSVKGEVISSTFDEPASRHVQVAEMVIEKAKRLVEHKKDVVILLDSITRLGRAYNTVVPSSGKVLTGGVDANALQRPKRFFGAARNIEEGGSLSIIATALIDTGSRMDEVIFEEFKGTGNSEIVLDRKVADKRIFPALDVGKSGTRKEELLVDKEQLSKMWVLRRILMQMGTIDSMEFLLDKMKDSKTNEDFFATMNQ</sequence>
<dbReference type="RefSeq" id="WP_048884593.1">
    <property type="nucleotide sequence ID" value="NZ_CP011310.1"/>
</dbReference>
<dbReference type="GO" id="GO:0006353">
    <property type="term" value="P:DNA-templated transcription termination"/>
    <property type="evidence" value="ECO:0007669"/>
    <property type="project" value="UniProtKB-UniRule"/>
</dbReference>
<evidence type="ECO:0000256" key="1">
    <source>
        <dbReference type="ARBA" id="ARBA00022472"/>
    </source>
</evidence>
<gene>
    <name evidence="9" type="primary">rho</name>
    <name evidence="13" type="ORF">CP97_02125</name>
</gene>
<evidence type="ECO:0000256" key="8">
    <source>
        <dbReference type="ARBA" id="ARBA00023163"/>
    </source>
</evidence>
<dbReference type="EC" id="3.6.4.-" evidence="9 10"/>
<keyword evidence="14" id="KW-1185">Reference proteome</keyword>
<dbReference type="Gene3D" id="2.40.50.140">
    <property type="entry name" value="Nucleic acid-binding proteins"/>
    <property type="match status" value="1"/>
</dbReference>